<dbReference type="GO" id="GO:0003964">
    <property type="term" value="F:RNA-directed DNA polymerase activity"/>
    <property type="evidence" value="ECO:0007669"/>
    <property type="project" value="UniProtKB-KW"/>
</dbReference>
<dbReference type="InterPro" id="IPR036937">
    <property type="entry name" value="Adhesion_dom_fimbrial_sf"/>
</dbReference>
<dbReference type="AlphaFoldDB" id="A0A0N9NBH8"/>
<dbReference type="SUPFAM" id="SSF49401">
    <property type="entry name" value="Bacterial adhesins"/>
    <property type="match status" value="1"/>
</dbReference>
<dbReference type="GO" id="GO:0009289">
    <property type="term" value="C:pilus"/>
    <property type="evidence" value="ECO:0007669"/>
    <property type="project" value="InterPro"/>
</dbReference>
<keyword evidence="1" id="KW-0614">Plasmid</keyword>
<keyword evidence="1" id="KW-0695">RNA-directed DNA polymerase</keyword>
<keyword evidence="1" id="KW-0548">Nucleotidyltransferase</keyword>
<dbReference type="RefSeq" id="WP_181375147.1">
    <property type="nucleotide sequence ID" value="NZ_KT351734.1"/>
</dbReference>
<reference evidence="1" key="1">
    <citation type="journal article" date="2015" name="Environ. Microbiol.">
        <title>Plasmids from the gut microbiome of cabbage root fly larvae encode SaxA that catalyses the conversion of the plant toxin 2-phenylethyl isothiocyanate.</title>
        <authorList>
            <person name="Welte C.U."/>
            <person name="de Graaf R.M."/>
            <person name="van den Bosch T.J."/>
            <person name="Op den Camp H.J."/>
            <person name="van Dam N.M."/>
            <person name="Jetten M.S."/>
        </authorList>
    </citation>
    <scope>NUCLEOTIDE SEQUENCE</scope>
    <source>
        <plasmid evidence="1">Drgb3</plasmid>
    </source>
</reference>
<keyword evidence="1" id="KW-0808">Transferase</keyword>
<proteinExistence type="predicted"/>
<dbReference type="GO" id="GO:0007155">
    <property type="term" value="P:cell adhesion"/>
    <property type="evidence" value="ECO:0007669"/>
    <property type="project" value="InterPro"/>
</dbReference>
<dbReference type="EMBL" id="KT351734">
    <property type="protein sequence ID" value="ALG88652.1"/>
    <property type="molecule type" value="Genomic_DNA"/>
</dbReference>
<protein>
    <submittedName>
        <fullName evidence="1">RNA-directed DNA polymerase</fullName>
    </submittedName>
</protein>
<dbReference type="Gene3D" id="2.60.40.1090">
    <property type="entry name" value="Fimbrial-type adhesion domain"/>
    <property type="match status" value="1"/>
</dbReference>
<sequence length="422" mass="45057">MSTIIGRVNKVFDWLGTWLTDKGITGVAPRALVNHEDKIPLMYEKNRNSPKGRQAKWKSAHSTWWNIWAAVLCMGMPSAFAVPTPPVAISPGDTYRASTSGTWAATGGTGVSQRYDGYLAGAFTIRRTINENSTNFQHCSMFPADFQYQTSDGWVGIKIATDVVLGLTGTATGSYYIDSNPIINATGTWTDQGVFTVSPPNSYSLTWCGGTTFSLQNYSEKNRLLPASFTGTVFIHAGPNAAPGTYTVPGLTLSRMINEGWSYPSPTYLFQSGSITVTSSTVCTISLQDPSVNFGSVQQNNGDNQLLSVFPSQLNINCDSAPGVSKPMSISFTGLIGRYTDTLALNDTGGEGVLAEVRGVRATGTGTCDNNNDRIQFQGQQYSIGNVSGGLTSIPLTWSLCSNRTGGMGAGTAQATVTLTWP</sequence>
<geneLocation type="plasmid" evidence="1">
    <name>Drgb3</name>
</geneLocation>
<dbReference type="InterPro" id="IPR008966">
    <property type="entry name" value="Adhesion_dom_sf"/>
</dbReference>
<accession>A0A0N9NBH8</accession>
<organism evidence="1">
    <name type="scientific">Pectobacterium carotovorum</name>
    <name type="common">Erwinia carotovora</name>
    <dbReference type="NCBI Taxonomy" id="554"/>
    <lineage>
        <taxon>Bacteria</taxon>
        <taxon>Pseudomonadati</taxon>
        <taxon>Pseudomonadota</taxon>
        <taxon>Gammaproteobacteria</taxon>
        <taxon>Enterobacterales</taxon>
        <taxon>Pectobacteriaceae</taxon>
        <taxon>Pectobacterium</taxon>
    </lineage>
</organism>
<reference evidence="1" key="2">
    <citation type="submission" date="2015-07" db="EMBL/GenBank/DDBJ databases">
        <authorList>
            <person name="Welte C."/>
            <person name="de Graaf R."/>
            <person name="van den Bosch T.J.M."/>
            <person name="Op den Camp H."/>
            <person name="van Dam N."/>
            <person name="Jetten M."/>
        </authorList>
    </citation>
    <scope>NUCLEOTIDE SEQUENCE</scope>
    <source>
        <plasmid evidence="1">Drgb3</plasmid>
    </source>
</reference>
<name>A0A0N9NBH8_PECCA</name>
<evidence type="ECO:0000313" key="1">
    <source>
        <dbReference type="EMBL" id="ALG88652.1"/>
    </source>
</evidence>